<sequence length="154" mass="16655">MSGDGLRVDWLREAVHGGRSVWSGECEKRGESWARSAGLMGMARMPKLFVYAQLGPLVNTTRLHGVVGHHVSLTVNGSDKVLSSNLGAVIAFAVPHLFIHIQSLDSVLERRSQLGASSASRTLYAQLEVSHGGQGEQKTLCANKKQQQKILAQP</sequence>
<organism evidence="1 2">
    <name type="scientific">Rhodotorula toruloides</name>
    <name type="common">Yeast</name>
    <name type="synonym">Rhodosporidium toruloides</name>
    <dbReference type="NCBI Taxonomy" id="5286"/>
    <lineage>
        <taxon>Eukaryota</taxon>
        <taxon>Fungi</taxon>
        <taxon>Dikarya</taxon>
        <taxon>Basidiomycota</taxon>
        <taxon>Pucciniomycotina</taxon>
        <taxon>Microbotryomycetes</taxon>
        <taxon>Sporidiobolales</taxon>
        <taxon>Sporidiobolaceae</taxon>
        <taxon>Rhodotorula</taxon>
    </lineage>
</organism>
<dbReference type="EMBL" id="LCTV02000008">
    <property type="protein sequence ID" value="PRQ73468.1"/>
    <property type="molecule type" value="Genomic_DNA"/>
</dbReference>
<evidence type="ECO:0000313" key="1">
    <source>
        <dbReference type="EMBL" id="PRQ73468.1"/>
    </source>
</evidence>
<dbReference type="Proteomes" id="UP000239560">
    <property type="component" value="Unassembled WGS sequence"/>
</dbReference>
<name>A0A2T0A618_RHOTO</name>
<comment type="caution">
    <text evidence="1">The sequence shown here is derived from an EMBL/GenBank/DDBJ whole genome shotgun (WGS) entry which is preliminary data.</text>
</comment>
<proteinExistence type="predicted"/>
<protein>
    <submittedName>
        <fullName evidence="1">Uncharacterized protein</fullName>
    </submittedName>
</protein>
<reference evidence="1 2" key="1">
    <citation type="journal article" date="2018" name="Elife">
        <title>Functional genomics of lipid metabolism in the oleaginous yeast Rhodosporidium toruloides.</title>
        <authorList>
            <person name="Coradetti S.T."/>
            <person name="Pinel D."/>
            <person name="Geiselman G."/>
            <person name="Ito M."/>
            <person name="Mondo S."/>
            <person name="Reilly M.C."/>
            <person name="Cheng Y.F."/>
            <person name="Bauer S."/>
            <person name="Grigoriev I."/>
            <person name="Gladden J.M."/>
            <person name="Simmons B.A."/>
            <person name="Brem R."/>
            <person name="Arkin A.P."/>
            <person name="Skerker J.M."/>
        </authorList>
    </citation>
    <scope>NUCLEOTIDE SEQUENCE [LARGE SCALE GENOMIC DNA]</scope>
    <source>
        <strain evidence="1 2">NBRC 0880</strain>
    </source>
</reference>
<gene>
    <name evidence="1" type="ORF">AAT19DRAFT_16221</name>
</gene>
<dbReference type="AlphaFoldDB" id="A0A2T0A618"/>
<evidence type="ECO:0000313" key="2">
    <source>
        <dbReference type="Proteomes" id="UP000239560"/>
    </source>
</evidence>
<accession>A0A2T0A618</accession>